<evidence type="ECO:0000256" key="5">
    <source>
        <dbReference type="ARBA" id="ARBA00023136"/>
    </source>
</evidence>
<keyword evidence="5 6" id="KW-0472">Membrane</keyword>
<dbReference type="GO" id="GO:0005886">
    <property type="term" value="C:plasma membrane"/>
    <property type="evidence" value="ECO:0007669"/>
    <property type="project" value="TreeGrafter"/>
</dbReference>
<comment type="similarity">
    <text evidence="2 6">Belongs to the tetraspanin (TM4SF) family.</text>
</comment>
<feature type="transmembrane region" description="Helical" evidence="6">
    <location>
        <begin position="212"/>
        <end position="236"/>
    </location>
</feature>
<protein>
    <recommendedName>
        <fullName evidence="6">Tetraspanin</fullName>
    </recommendedName>
</protein>
<evidence type="ECO:0000256" key="2">
    <source>
        <dbReference type="ARBA" id="ARBA00006840"/>
    </source>
</evidence>
<evidence type="ECO:0000256" key="1">
    <source>
        <dbReference type="ARBA" id="ARBA00004141"/>
    </source>
</evidence>
<keyword evidence="4 6" id="KW-1133">Transmembrane helix</keyword>
<accession>A0A9P0KX40</accession>
<dbReference type="InterPro" id="IPR018499">
    <property type="entry name" value="Tetraspanin/Peripherin"/>
</dbReference>
<dbReference type="PANTHER" id="PTHR19282">
    <property type="entry name" value="TETRASPANIN"/>
    <property type="match status" value="1"/>
</dbReference>
<evidence type="ECO:0000313" key="7">
    <source>
        <dbReference type="EMBL" id="CAH1983570.1"/>
    </source>
</evidence>
<feature type="transmembrane region" description="Helical" evidence="6">
    <location>
        <begin position="84"/>
        <end position="107"/>
    </location>
</feature>
<dbReference type="OrthoDB" id="432835at2759"/>
<gene>
    <name evidence="7" type="ORF">ACAOBT_LOCUS15609</name>
</gene>
<evidence type="ECO:0000313" key="8">
    <source>
        <dbReference type="Proteomes" id="UP001152888"/>
    </source>
</evidence>
<dbReference type="InterPro" id="IPR008952">
    <property type="entry name" value="Tetraspanin_EC2_sf"/>
</dbReference>
<comment type="caution">
    <text evidence="7">The sequence shown here is derived from an EMBL/GenBank/DDBJ whole genome shotgun (WGS) entry which is preliminary data.</text>
</comment>
<dbReference type="PIRSF" id="PIRSF002419">
    <property type="entry name" value="Tetraspanin"/>
    <property type="match status" value="1"/>
</dbReference>
<dbReference type="Pfam" id="PF00335">
    <property type="entry name" value="Tetraspanin"/>
    <property type="match status" value="1"/>
</dbReference>
<dbReference type="Proteomes" id="UP001152888">
    <property type="component" value="Unassembled WGS sequence"/>
</dbReference>
<dbReference type="EMBL" id="CAKOFQ010006941">
    <property type="protein sequence ID" value="CAH1983570.1"/>
    <property type="molecule type" value="Genomic_DNA"/>
</dbReference>
<proteinExistence type="inferred from homology"/>
<keyword evidence="3 6" id="KW-0812">Transmembrane</keyword>
<evidence type="ECO:0000256" key="3">
    <source>
        <dbReference type="ARBA" id="ARBA00022692"/>
    </source>
</evidence>
<dbReference type="SUPFAM" id="SSF48652">
    <property type="entry name" value="Tetraspanin"/>
    <property type="match status" value="1"/>
</dbReference>
<dbReference type="PANTHER" id="PTHR19282:SF478">
    <property type="entry name" value="TETRASPANIN"/>
    <property type="match status" value="1"/>
</dbReference>
<evidence type="ECO:0000256" key="4">
    <source>
        <dbReference type="ARBA" id="ARBA00022989"/>
    </source>
</evidence>
<feature type="transmembrane region" description="Helical" evidence="6">
    <location>
        <begin position="56"/>
        <end position="77"/>
    </location>
</feature>
<dbReference type="InterPro" id="IPR000301">
    <property type="entry name" value="Tetraspanin_animals"/>
</dbReference>
<sequence>MSTNGYTCIRLVFCWINIIFWVSACVVLGIGLWLRIAHEGYATLVPQYPFLDVDALIIALGILAFIFSFLACCGSWYQSRCMLFTYFSMVLFIFVVEITLGTVAYFFREDLKHTLSEELRLGIIHHYNLTSTGMNTLADVWDDIQSKFGCCGVESYEDWYFIDAWPSARWVPDSCCLPAYYDYNCGKSRDTPIYLQGCYRQINNFFMKRLDLIGFIGIKIAVVQLYGLISSSLLLCTMKHRKLSNTYKSYS</sequence>
<dbReference type="Gene3D" id="1.10.1450.10">
    <property type="entry name" value="Tetraspanin"/>
    <property type="match status" value="1"/>
</dbReference>
<dbReference type="AlphaFoldDB" id="A0A9P0KX40"/>
<dbReference type="PRINTS" id="PR00259">
    <property type="entry name" value="TMFOUR"/>
</dbReference>
<comment type="subcellular location">
    <subcellularLocation>
        <location evidence="1 6">Membrane</location>
        <topology evidence="1 6">Multi-pass membrane protein</topology>
    </subcellularLocation>
</comment>
<keyword evidence="8" id="KW-1185">Reference proteome</keyword>
<reference evidence="7" key="1">
    <citation type="submission" date="2022-03" db="EMBL/GenBank/DDBJ databases">
        <authorList>
            <person name="Sayadi A."/>
        </authorList>
    </citation>
    <scope>NUCLEOTIDE SEQUENCE</scope>
</reference>
<feature type="transmembrane region" description="Helical" evidence="6">
    <location>
        <begin position="12"/>
        <end position="36"/>
    </location>
</feature>
<name>A0A9P0KX40_ACAOB</name>
<organism evidence="7 8">
    <name type="scientific">Acanthoscelides obtectus</name>
    <name type="common">Bean weevil</name>
    <name type="synonym">Bruchus obtectus</name>
    <dbReference type="NCBI Taxonomy" id="200917"/>
    <lineage>
        <taxon>Eukaryota</taxon>
        <taxon>Metazoa</taxon>
        <taxon>Ecdysozoa</taxon>
        <taxon>Arthropoda</taxon>
        <taxon>Hexapoda</taxon>
        <taxon>Insecta</taxon>
        <taxon>Pterygota</taxon>
        <taxon>Neoptera</taxon>
        <taxon>Endopterygota</taxon>
        <taxon>Coleoptera</taxon>
        <taxon>Polyphaga</taxon>
        <taxon>Cucujiformia</taxon>
        <taxon>Chrysomeloidea</taxon>
        <taxon>Chrysomelidae</taxon>
        <taxon>Bruchinae</taxon>
        <taxon>Bruchini</taxon>
        <taxon>Acanthoscelides</taxon>
    </lineage>
</organism>
<evidence type="ECO:0000256" key="6">
    <source>
        <dbReference type="RuleBase" id="RU361218"/>
    </source>
</evidence>